<keyword evidence="2" id="KW-1185">Reference proteome</keyword>
<organism evidence="1 2">
    <name type="scientific">Smallanthus sonchifolius</name>
    <dbReference type="NCBI Taxonomy" id="185202"/>
    <lineage>
        <taxon>Eukaryota</taxon>
        <taxon>Viridiplantae</taxon>
        <taxon>Streptophyta</taxon>
        <taxon>Embryophyta</taxon>
        <taxon>Tracheophyta</taxon>
        <taxon>Spermatophyta</taxon>
        <taxon>Magnoliopsida</taxon>
        <taxon>eudicotyledons</taxon>
        <taxon>Gunneridae</taxon>
        <taxon>Pentapetalae</taxon>
        <taxon>asterids</taxon>
        <taxon>campanulids</taxon>
        <taxon>Asterales</taxon>
        <taxon>Asteraceae</taxon>
        <taxon>Asteroideae</taxon>
        <taxon>Heliantheae alliance</taxon>
        <taxon>Millerieae</taxon>
        <taxon>Smallanthus</taxon>
    </lineage>
</organism>
<gene>
    <name evidence="1" type="ORF">L1987_79909</name>
</gene>
<proteinExistence type="predicted"/>
<comment type="caution">
    <text evidence="1">The sequence shown here is derived from an EMBL/GenBank/DDBJ whole genome shotgun (WGS) entry which is preliminary data.</text>
</comment>
<reference evidence="2" key="1">
    <citation type="journal article" date="2022" name="Mol. Ecol. Resour.">
        <title>The genomes of chicory, endive, great burdock and yacon provide insights into Asteraceae palaeo-polyploidization history and plant inulin production.</title>
        <authorList>
            <person name="Fan W."/>
            <person name="Wang S."/>
            <person name="Wang H."/>
            <person name="Wang A."/>
            <person name="Jiang F."/>
            <person name="Liu H."/>
            <person name="Zhao H."/>
            <person name="Xu D."/>
            <person name="Zhang Y."/>
        </authorList>
    </citation>
    <scope>NUCLEOTIDE SEQUENCE [LARGE SCALE GENOMIC DNA]</scope>
    <source>
        <strain evidence="2">cv. Yunnan</strain>
    </source>
</reference>
<accession>A0ACB8YME9</accession>
<evidence type="ECO:0000313" key="2">
    <source>
        <dbReference type="Proteomes" id="UP001056120"/>
    </source>
</evidence>
<name>A0ACB8YME9_9ASTR</name>
<dbReference type="EMBL" id="CM042044">
    <property type="protein sequence ID" value="KAI3686235.1"/>
    <property type="molecule type" value="Genomic_DNA"/>
</dbReference>
<protein>
    <submittedName>
        <fullName evidence="1">Uncharacterized protein</fullName>
    </submittedName>
</protein>
<dbReference type="Proteomes" id="UP001056120">
    <property type="component" value="Linkage Group LG27"/>
</dbReference>
<sequence length="186" mass="19975">MATSVTSHHNPTRIAAIVAVLSLLALIQKGDAYEFKVGGSGDWSLSASYDKWAEKNRFQVGDTLLFKYDGEKDSVLEVSKDDYDNCNTENPIAKHDDGQTVIKLDRSGPHYFISGSADHCKNSEKVVVVVMADRGHKSPPSPAPSGSEPPSPPSDETPPSSSPNDASSVVMSLLCFIGAIACFMSW</sequence>
<evidence type="ECO:0000313" key="1">
    <source>
        <dbReference type="EMBL" id="KAI3686235.1"/>
    </source>
</evidence>
<reference evidence="1 2" key="2">
    <citation type="journal article" date="2022" name="Mol. Ecol. Resour.">
        <title>The genomes of chicory, endive, great burdock and yacon provide insights into Asteraceae paleo-polyploidization history and plant inulin production.</title>
        <authorList>
            <person name="Fan W."/>
            <person name="Wang S."/>
            <person name="Wang H."/>
            <person name="Wang A."/>
            <person name="Jiang F."/>
            <person name="Liu H."/>
            <person name="Zhao H."/>
            <person name="Xu D."/>
            <person name="Zhang Y."/>
        </authorList>
    </citation>
    <scope>NUCLEOTIDE SEQUENCE [LARGE SCALE GENOMIC DNA]</scope>
    <source>
        <strain evidence="2">cv. Yunnan</strain>
        <tissue evidence="1">Leaves</tissue>
    </source>
</reference>